<dbReference type="EMBL" id="VRSV01000002">
    <property type="protein sequence ID" value="TXK09427.1"/>
    <property type="molecule type" value="Genomic_DNA"/>
</dbReference>
<keyword evidence="2" id="KW-0732">Signal</keyword>
<keyword evidence="1" id="KW-0812">Transmembrane</keyword>
<organism evidence="3 4">
    <name type="scientific">Microbacterium hatanonis</name>
    <dbReference type="NCBI Taxonomy" id="404366"/>
    <lineage>
        <taxon>Bacteria</taxon>
        <taxon>Bacillati</taxon>
        <taxon>Actinomycetota</taxon>
        <taxon>Actinomycetes</taxon>
        <taxon>Micrococcales</taxon>
        <taxon>Microbacteriaceae</taxon>
        <taxon>Microbacterium</taxon>
    </lineage>
</organism>
<evidence type="ECO:0000313" key="4">
    <source>
        <dbReference type="Proteomes" id="UP000321034"/>
    </source>
</evidence>
<accession>A0A5C8HU26</accession>
<evidence type="ECO:0000313" key="3">
    <source>
        <dbReference type="EMBL" id="TXK09427.1"/>
    </source>
</evidence>
<dbReference type="AlphaFoldDB" id="A0A5C8HU26"/>
<keyword evidence="1" id="KW-0472">Membrane</keyword>
<keyword evidence="4" id="KW-1185">Reference proteome</keyword>
<feature type="chain" id="PRO_5023063326" description="Htaa domain-containing protein" evidence="2">
    <location>
        <begin position="29"/>
        <end position="412"/>
    </location>
</feature>
<feature type="signal peptide" evidence="2">
    <location>
        <begin position="1"/>
        <end position="28"/>
    </location>
</feature>
<feature type="transmembrane region" description="Helical" evidence="1">
    <location>
        <begin position="379"/>
        <end position="404"/>
    </location>
</feature>
<evidence type="ECO:0008006" key="5">
    <source>
        <dbReference type="Google" id="ProtNLM"/>
    </source>
</evidence>
<dbReference type="OrthoDB" id="7210788at2"/>
<keyword evidence="1" id="KW-1133">Transmembrane helix</keyword>
<dbReference type="Proteomes" id="UP000321034">
    <property type="component" value="Unassembled WGS sequence"/>
</dbReference>
<sequence>MTRRLAAAIAAVLAVGALSLGAAAPAIAAPDEITVTIPEFVEVPANPADGTTITNAQLRWGLNTEAGAGAFAGGCNFLSAGRAGDAGSARVWGAGDGLYSARAGSVRIEKPNAAGEWVPASFDTRCLDPQGRAVTTSSMTSASGNNVVIDGGTGSVRADGGMDLRWSGSFTVVFYGGMTYWSVTDPVLTIDASGTGRLVGTASGWGTSMDDTTKWEKLPDQSIVLAEVRRVDSSGGAGFSVVPEYLGVAVSDGQAPRTAQNQAYWGSFPQSFVDYQSRTGQRAYWLTSGGVRDPAKPATALTVSYDASAPIAAPAGGSGDGAQAAGATPSNPVRTAPAVASPLAVPSVPTMPIVATAALTTVPSPRGLVPDAATAMSPLVVPLLGTAAALGLSIIAVLGLMQLLPWQRRAIP</sequence>
<reference evidence="3 4" key="1">
    <citation type="submission" date="2019-08" db="EMBL/GenBank/DDBJ databases">
        <authorList>
            <person name="Dong K."/>
        </authorList>
    </citation>
    <scope>NUCLEOTIDE SEQUENCE [LARGE SCALE GENOMIC DNA]</scope>
    <source>
        <strain evidence="3 4">JCM14558</strain>
    </source>
</reference>
<proteinExistence type="predicted"/>
<dbReference type="RefSeq" id="WP_147894644.1">
    <property type="nucleotide sequence ID" value="NZ_BAAANR010000001.1"/>
</dbReference>
<comment type="caution">
    <text evidence="3">The sequence shown here is derived from an EMBL/GenBank/DDBJ whole genome shotgun (WGS) entry which is preliminary data.</text>
</comment>
<evidence type="ECO:0000256" key="1">
    <source>
        <dbReference type="SAM" id="Phobius"/>
    </source>
</evidence>
<evidence type="ECO:0000256" key="2">
    <source>
        <dbReference type="SAM" id="SignalP"/>
    </source>
</evidence>
<gene>
    <name evidence="3" type="ORF">FVP77_10845</name>
</gene>
<protein>
    <recommendedName>
        <fullName evidence="5">Htaa domain-containing protein</fullName>
    </recommendedName>
</protein>
<name>A0A5C8HU26_9MICO</name>